<dbReference type="SMART" id="SM00284">
    <property type="entry name" value="OLF"/>
    <property type="match status" value="1"/>
</dbReference>
<gene>
    <name evidence="6" type="ORF">OKIOD_LOCUS6065</name>
</gene>
<proteinExistence type="predicted"/>
<reference evidence="6 7" key="1">
    <citation type="submission" date="2021-04" db="EMBL/GenBank/DDBJ databases">
        <authorList>
            <person name="Bliznina A."/>
        </authorList>
    </citation>
    <scope>NUCLEOTIDE SEQUENCE [LARGE SCALE GENOMIC DNA]</scope>
</reference>
<dbReference type="InterPro" id="IPR050605">
    <property type="entry name" value="Olfactomedin-like_domain"/>
</dbReference>
<accession>A0ABN7SIX7</accession>
<dbReference type="Gene3D" id="3.30.70.1820">
    <property type="entry name" value="L1 transposable element, RRM domain"/>
    <property type="match status" value="1"/>
</dbReference>
<evidence type="ECO:0000313" key="6">
    <source>
        <dbReference type="EMBL" id="CAG5096184.1"/>
    </source>
</evidence>
<dbReference type="PROSITE" id="PS51132">
    <property type="entry name" value="OLF"/>
    <property type="match status" value="1"/>
</dbReference>
<keyword evidence="7" id="KW-1185">Reference proteome</keyword>
<sequence length="459" mass="53380">MSTISLFQFSALVLWPLLFSVCTLIWSERQSKSIEYLIRAKSSLRVLERDLTFEHETAHRLQDLNKELRSEARHHSHSLRQIKQGQRAKFLRLKGIPEEGQGNENTAEKVSELLEYLGFEIEASDIERANRVGGRDHEGPRAIVMELTSERLKHAILGEAAVKLRHTPYSILVKTFNGKYIDDETFVVMEESQAMYVPDMGIGCGLISHVEDPELVKKSGRMFGFWGTDSQINSERVYIMEHFYKNAKVIQFENIHEFRQPTAKPKVFTMPYNWGGTGHLVINDCIYFNRFNTSNIVQYSTTEKKIVNEVEVRDAAFGNMAPYQWAGSTDFDLSYDECGLWLIYATLQNSLDIVISKLNMDTLEIETTHRTNWRKQWSGNAFMACGVLYVLKKYDEKYTSLNYIYNTHTDTYKYVDIPFTNKFEWNTMVDYNPRDKRIYAWDKGHQLIYNLTMESSDAL</sequence>
<organism evidence="6 7">
    <name type="scientific">Oikopleura dioica</name>
    <name type="common">Tunicate</name>
    <dbReference type="NCBI Taxonomy" id="34765"/>
    <lineage>
        <taxon>Eukaryota</taxon>
        <taxon>Metazoa</taxon>
        <taxon>Chordata</taxon>
        <taxon>Tunicata</taxon>
        <taxon>Appendicularia</taxon>
        <taxon>Copelata</taxon>
        <taxon>Oikopleuridae</taxon>
        <taxon>Oikopleura</taxon>
    </lineage>
</organism>
<dbReference type="Proteomes" id="UP001158576">
    <property type="component" value="Chromosome XSR"/>
</dbReference>
<evidence type="ECO:0000256" key="3">
    <source>
        <dbReference type="PROSITE-ProRule" id="PRU00446"/>
    </source>
</evidence>
<name>A0ABN7SIX7_OIKDI</name>
<evidence type="ECO:0000313" key="7">
    <source>
        <dbReference type="Proteomes" id="UP001158576"/>
    </source>
</evidence>
<comment type="subcellular location">
    <subcellularLocation>
        <location evidence="1">Secreted</location>
    </subcellularLocation>
</comment>
<dbReference type="InterPro" id="IPR003112">
    <property type="entry name" value="Olfac-like_dom"/>
</dbReference>
<dbReference type="PANTHER" id="PTHR23192:SF87">
    <property type="entry name" value="AMASSIN-3"/>
    <property type="match status" value="1"/>
</dbReference>
<keyword evidence="4" id="KW-0732">Signal</keyword>
<evidence type="ECO:0000256" key="2">
    <source>
        <dbReference type="ARBA" id="ARBA00022525"/>
    </source>
</evidence>
<comment type="caution">
    <text evidence="3">Lacks conserved residue(s) required for the propagation of feature annotation.</text>
</comment>
<dbReference type="EMBL" id="OU015569">
    <property type="protein sequence ID" value="CAG5096184.1"/>
    <property type="molecule type" value="Genomic_DNA"/>
</dbReference>
<dbReference type="Pfam" id="PF02191">
    <property type="entry name" value="OLF"/>
    <property type="match status" value="1"/>
</dbReference>
<evidence type="ECO:0000256" key="4">
    <source>
        <dbReference type="SAM" id="SignalP"/>
    </source>
</evidence>
<keyword evidence="2" id="KW-0964">Secreted</keyword>
<dbReference type="PANTHER" id="PTHR23192">
    <property type="entry name" value="OLFACTOMEDIN-RELATED"/>
    <property type="match status" value="1"/>
</dbReference>
<feature type="domain" description="Olfactomedin-like" evidence="5">
    <location>
        <begin position="203"/>
        <end position="455"/>
    </location>
</feature>
<evidence type="ECO:0000256" key="1">
    <source>
        <dbReference type="ARBA" id="ARBA00004613"/>
    </source>
</evidence>
<protein>
    <submittedName>
        <fullName evidence="6">Oidioi.mRNA.OKI2018_I69.XSR.g14507.t2.cds</fullName>
    </submittedName>
</protein>
<feature type="chain" id="PRO_5046454091" evidence="4">
    <location>
        <begin position="28"/>
        <end position="459"/>
    </location>
</feature>
<feature type="signal peptide" evidence="4">
    <location>
        <begin position="1"/>
        <end position="27"/>
    </location>
</feature>
<evidence type="ECO:0000259" key="5">
    <source>
        <dbReference type="PROSITE" id="PS51132"/>
    </source>
</evidence>